<accession>A0ABR7THB2</accession>
<proteinExistence type="inferred from homology"/>
<comment type="cofactor">
    <cofactor evidence="9">
        <name>iron-sulfur cluster</name>
        <dbReference type="ChEBI" id="CHEBI:30408"/>
    </cofactor>
</comment>
<name>A0ABR7THB2_9BACT</name>
<dbReference type="NCBIfam" id="TIGR00372">
    <property type="entry name" value="cas4"/>
    <property type="match status" value="1"/>
</dbReference>
<evidence type="ECO:0000259" key="10">
    <source>
        <dbReference type="Pfam" id="PF01930"/>
    </source>
</evidence>
<dbReference type="PANTHER" id="PTHR37168:SF1">
    <property type="entry name" value="CRISPR-ASSOCIATED EXONUCLEASE CAS4"/>
    <property type="match status" value="1"/>
</dbReference>
<gene>
    <name evidence="11" type="primary">cas4</name>
    <name evidence="11" type="ORF">ICL07_05800</name>
</gene>
<keyword evidence="8 9" id="KW-0464">Manganese</keyword>
<evidence type="ECO:0000256" key="5">
    <source>
        <dbReference type="ARBA" id="ARBA00023004"/>
    </source>
</evidence>
<keyword evidence="6 9" id="KW-0411">Iron-sulfur</keyword>
<dbReference type="PANTHER" id="PTHR37168">
    <property type="entry name" value="CRISPR-ASSOCIATED EXONUCLEASE CAS4"/>
    <property type="match status" value="1"/>
</dbReference>
<evidence type="ECO:0000256" key="3">
    <source>
        <dbReference type="ARBA" id="ARBA00022801"/>
    </source>
</evidence>
<keyword evidence="4 9" id="KW-0269">Exonuclease</keyword>
<evidence type="ECO:0000256" key="1">
    <source>
        <dbReference type="ARBA" id="ARBA00022722"/>
    </source>
</evidence>
<keyword evidence="5 9" id="KW-0408">Iron</keyword>
<dbReference type="InterPro" id="IPR013343">
    <property type="entry name" value="CRISPR-assoc_prot_Cas4"/>
</dbReference>
<organism evidence="11 12">
    <name type="scientific">Chitinophaga qingshengii</name>
    <dbReference type="NCBI Taxonomy" id="1569794"/>
    <lineage>
        <taxon>Bacteria</taxon>
        <taxon>Pseudomonadati</taxon>
        <taxon>Bacteroidota</taxon>
        <taxon>Chitinophagia</taxon>
        <taxon>Chitinophagales</taxon>
        <taxon>Chitinophagaceae</taxon>
        <taxon>Chitinophaga</taxon>
    </lineage>
</organism>
<comment type="function">
    <text evidence="9">CRISPR (clustered regularly interspaced short palindromic repeat) is an adaptive immune system that provides protection against mobile genetic elements (viruses, transposable elements and conjugative plasmids). CRISPR clusters contain sequences complementary to antecedent mobile elements and target invading nucleic acids. CRISPR clusters are transcribed and processed into CRISPR RNA (crRNA).</text>
</comment>
<protein>
    <recommendedName>
        <fullName evidence="9">CRISPR-associated exonuclease Cas4</fullName>
        <ecNumber evidence="9">3.1.12.1</ecNumber>
    </recommendedName>
</protein>
<dbReference type="RefSeq" id="WP_188086974.1">
    <property type="nucleotide sequence ID" value="NZ_JACVFC010000001.1"/>
</dbReference>
<evidence type="ECO:0000313" key="11">
    <source>
        <dbReference type="EMBL" id="MBC9929882.1"/>
    </source>
</evidence>
<keyword evidence="3 9" id="KW-0378">Hydrolase</keyword>
<evidence type="ECO:0000256" key="4">
    <source>
        <dbReference type="ARBA" id="ARBA00022839"/>
    </source>
</evidence>
<dbReference type="EC" id="3.1.12.1" evidence="9"/>
<dbReference type="Proteomes" id="UP000659124">
    <property type="component" value="Unassembled WGS sequence"/>
</dbReference>
<dbReference type="InterPro" id="IPR011604">
    <property type="entry name" value="PDDEXK-like_dom_sf"/>
</dbReference>
<sequence>MQVNATLINLYHICQREMWFHTHGINMEHNSDIVYDGKLLHETSYPQRPEKYCEIELSAHFGQIKLTGKIDFYDAQERIIHEIKRSNKAETAHEWQVKFYIWLLQLNDILNASAILEYPKIRTLSTIQLTSDDIIYLQTVIQKIACLQQSNQCPKTIQSKICKSCSYFDLCYIDE</sequence>
<evidence type="ECO:0000313" key="12">
    <source>
        <dbReference type="Proteomes" id="UP000659124"/>
    </source>
</evidence>
<evidence type="ECO:0000256" key="9">
    <source>
        <dbReference type="RuleBase" id="RU365022"/>
    </source>
</evidence>
<evidence type="ECO:0000256" key="8">
    <source>
        <dbReference type="ARBA" id="ARBA00023211"/>
    </source>
</evidence>
<reference evidence="11 12" key="1">
    <citation type="submission" date="2020-09" db="EMBL/GenBank/DDBJ databases">
        <title>Genome sequences of type strains of Chitinophaga qingshengii and Chitinophaga varians.</title>
        <authorList>
            <person name="Kittiwongwattana C."/>
        </authorList>
    </citation>
    <scope>NUCLEOTIDE SEQUENCE [LARGE SCALE GENOMIC DNA]</scope>
    <source>
        <strain evidence="11 12">JCM 30026</strain>
    </source>
</reference>
<evidence type="ECO:0000256" key="6">
    <source>
        <dbReference type="ARBA" id="ARBA00023014"/>
    </source>
</evidence>
<comment type="cofactor">
    <cofactor evidence="9">
        <name>Mg(2+)</name>
        <dbReference type="ChEBI" id="CHEBI:18420"/>
    </cofactor>
    <cofactor evidence="9">
        <name>Mn(2+)</name>
        <dbReference type="ChEBI" id="CHEBI:29035"/>
    </cofactor>
    <text evidence="9">Mg(2+) or Mn(2+) required for ssDNA cleavage activity.</text>
</comment>
<evidence type="ECO:0000256" key="2">
    <source>
        <dbReference type="ARBA" id="ARBA00022723"/>
    </source>
</evidence>
<keyword evidence="2 9" id="KW-0479">Metal-binding</keyword>
<dbReference type="Gene3D" id="3.90.320.10">
    <property type="match status" value="1"/>
</dbReference>
<comment type="similarity">
    <text evidence="9">Belongs to the CRISPR-associated exonuclease Cas4 family.</text>
</comment>
<dbReference type="EMBL" id="JACVFC010000001">
    <property type="protein sequence ID" value="MBC9929882.1"/>
    <property type="molecule type" value="Genomic_DNA"/>
</dbReference>
<dbReference type="Pfam" id="PF01930">
    <property type="entry name" value="Cas_Cas4"/>
    <property type="match status" value="1"/>
</dbReference>
<keyword evidence="1 9" id="KW-0540">Nuclease</keyword>
<keyword evidence="7 9" id="KW-0051">Antiviral defense</keyword>
<dbReference type="InterPro" id="IPR022765">
    <property type="entry name" value="Dna2/Cas4_DUF83"/>
</dbReference>
<evidence type="ECO:0000256" key="7">
    <source>
        <dbReference type="ARBA" id="ARBA00023118"/>
    </source>
</evidence>
<comment type="caution">
    <text evidence="11">The sequence shown here is derived from an EMBL/GenBank/DDBJ whole genome shotgun (WGS) entry which is preliminary data.</text>
</comment>
<feature type="domain" description="DUF83" evidence="10">
    <location>
        <begin position="5"/>
        <end position="173"/>
    </location>
</feature>
<keyword evidence="12" id="KW-1185">Reference proteome</keyword>